<organism evidence="1">
    <name type="scientific">Arundo donax</name>
    <name type="common">Giant reed</name>
    <name type="synonym">Donax arundinaceus</name>
    <dbReference type="NCBI Taxonomy" id="35708"/>
    <lineage>
        <taxon>Eukaryota</taxon>
        <taxon>Viridiplantae</taxon>
        <taxon>Streptophyta</taxon>
        <taxon>Embryophyta</taxon>
        <taxon>Tracheophyta</taxon>
        <taxon>Spermatophyta</taxon>
        <taxon>Magnoliopsida</taxon>
        <taxon>Liliopsida</taxon>
        <taxon>Poales</taxon>
        <taxon>Poaceae</taxon>
        <taxon>PACMAD clade</taxon>
        <taxon>Arundinoideae</taxon>
        <taxon>Arundineae</taxon>
        <taxon>Arundo</taxon>
    </lineage>
</organism>
<reference evidence="1" key="2">
    <citation type="journal article" date="2015" name="Data Brief">
        <title>Shoot transcriptome of the giant reed, Arundo donax.</title>
        <authorList>
            <person name="Barrero R.A."/>
            <person name="Guerrero F.D."/>
            <person name="Moolhuijzen P."/>
            <person name="Goolsby J.A."/>
            <person name="Tidwell J."/>
            <person name="Bellgard S.E."/>
            <person name="Bellgard M.I."/>
        </authorList>
    </citation>
    <scope>NUCLEOTIDE SEQUENCE</scope>
    <source>
        <tissue evidence="1">Shoot tissue taken approximately 20 cm above the soil surface</tissue>
    </source>
</reference>
<sequence length="21" mass="2480">MINHIMLVILQTEDRSIHMAN</sequence>
<dbReference type="AlphaFoldDB" id="A0A0A9HVD4"/>
<protein>
    <submittedName>
        <fullName evidence="1">Uncharacterized protein</fullName>
    </submittedName>
</protein>
<dbReference type="EMBL" id="GBRH01159055">
    <property type="protein sequence ID" value="JAE38841.1"/>
    <property type="molecule type" value="Transcribed_RNA"/>
</dbReference>
<name>A0A0A9HVD4_ARUDO</name>
<evidence type="ECO:0000313" key="1">
    <source>
        <dbReference type="EMBL" id="JAE38841.1"/>
    </source>
</evidence>
<accession>A0A0A9HVD4</accession>
<reference evidence="1" key="1">
    <citation type="submission" date="2014-09" db="EMBL/GenBank/DDBJ databases">
        <authorList>
            <person name="Magalhaes I.L.F."/>
            <person name="Oliveira U."/>
            <person name="Santos F.R."/>
            <person name="Vidigal T.H.D.A."/>
            <person name="Brescovit A.D."/>
            <person name="Santos A.J."/>
        </authorList>
    </citation>
    <scope>NUCLEOTIDE SEQUENCE</scope>
    <source>
        <tissue evidence="1">Shoot tissue taken approximately 20 cm above the soil surface</tissue>
    </source>
</reference>
<proteinExistence type="predicted"/>